<evidence type="ECO:0000256" key="2">
    <source>
        <dbReference type="ARBA" id="ARBA00022618"/>
    </source>
</evidence>
<dbReference type="RefSeq" id="WP_045750850.1">
    <property type="nucleotide sequence ID" value="NZ_LN794158.1"/>
</dbReference>
<dbReference type="OrthoDB" id="7061211at2"/>
<keyword evidence="2 7" id="KW-0132">Cell division</keyword>
<evidence type="ECO:0000256" key="6">
    <source>
        <dbReference type="ARBA" id="ARBA00023306"/>
    </source>
</evidence>
<evidence type="ECO:0000256" key="5">
    <source>
        <dbReference type="ARBA" id="ARBA00023136"/>
    </source>
</evidence>
<comment type="similarity">
    <text evidence="7">Belongs to the FtsB family.</text>
</comment>
<reference evidence="9" key="1">
    <citation type="submission" date="2014-12" db="EMBL/GenBank/DDBJ databases">
        <authorList>
            <person name="Salcher M.M."/>
        </authorList>
    </citation>
    <scope>NUCLEOTIDE SEQUENCE [LARGE SCALE GENOMIC DNA]</scope>
    <source>
        <strain evidence="9">MMS-10A-171</strain>
    </source>
</reference>
<evidence type="ECO:0000313" key="8">
    <source>
        <dbReference type="EMBL" id="CEN55604.1"/>
    </source>
</evidence>
<dbReference type="GO" id="GO:0043093">
    <property type="term" value="P:FtsZ-dependent cytokinesis"/>
    <property type="evidence" value="ECO:0007669"/>
    <property type="project" value="UniProtKB-UniRule"/>
</dbReference>
<protein>
    <recommendedName>
        <fullName evidence="7">Cell division protein FtsB</fullName>
    </recommendedName>
</protein>
<evidence type="ECO:0000256" key="4">
    <source>
        <dbReference type="ARBA" id="ARBA00022989"/>
    </source>
</evidence>
<keyword evidence="9" id="KW-1185">Reference proteome</keyword>
<evidence type="ECO:0000256" key="3">
    <source>
        <dbReference type="ARBA" id="ARBA00022692"/>
    </source>
</evidence>
<dbReference type="GO" id="GO:0005886">
    <property type="term" value="C:plasma membrane"/>
    <property type="evidence" value="ECO:0007669"/>
    <property type="project" value="UniProtKB-SubCell"/>
</dbReference>
<keyword evidence="1 7" id="KW-1003">Cell membrane</keyword>
<dbReference type="HOGENOM" id="CLU_134863_5_0_4"/>
<feature type="coiled-coil region" evidence="7">
    <location>
        <begin position="30"/>
        <end position="71"/>
    </location>
</feature>
<dbReference type="EMBL" id="LN794158">
    <property type="protein sequence ID" value="CEN55604.1"/>
    <property type="molecule type" value="Genomic_DNA"/>
</dbReference>
<dbReference type="PANTHER" id="PTHR37485">
    <property type="entry name" value="CELL DIVISION PROTEIN FTSB"/>
    <property type="match status" value="1"/>
</dbReference>
<keyword evidence="3 7" id="KW-0812">Transmembrane</keyword>
<dbReference type="InterPro" id="IPR023081">
    <property type="entry name" value="Cell_div_FtsB"/>
</dbReference>
<dbReference type="STRING" id="1581680.BN1209_0559"/>
<keyword evidence="6 7" id="KW-0131">Cell cycle</keyword>
<comment type="subunit">
    <text evidence="7">Part of a complex composed of FtsB, FtsL and FtsQ.</text>
</comment>
<comment type="subcellular location">
    <subcellularLocation>
        <location evidence="7">Cell inner membrane</location>
        <topology evidence="7">Single-pass type II membrane protein</topology>
    </subcellularLocation>
    <text evidence="7">Localizes to the division septum.</text>
</comment>
<dbReference type="HAMAP" id="MF_00599">
    <property type="entry name" value="FtsB"/>
    <property type="match status" value="1"/>
</dbReference>
<keyword evidence="7" id="KW-0175">Coiled coil</keyword>
<dbReference type="InterPro" id="IPR007060">
    <property type="entry name" value="FtsL/DivIC"/>
</dbReference>
<keyword evidence="4 7" id="KW-1133">Transmembrane helix</keyword>
<feature type="topological domain" description="Cytoplasmic" evidence="7">
    <location>
        <begin position="1"/>
        <end position="3"/>
    </location>
</feature>
<keyword evidence="7" id="KW-0997">Cell inner membrane</keyword>
<organism evidence="8 9">
    <name type="scientific">Candidatus Methylopumilus turicensis</name>
    <dbReference type="NCBI Taxonomy" id="1581680"/>
    <lineage>
        <taxon>Bacteria</taxon>
        <taxon>Pseudomonadati</taxon>
        <taxon>Pseudomonadota</taxon>
        <taxon>Betaproteobacteria</taxon>
        <taxon>Nitrosomonadales</taxon>
        <taxon>Methylophilaceae</taxon>
        <taxon>Candidatus Methylopumilus</taxon>
    </lineage>
</organism>
<evidence type="ECO:0000256" key="1">
    <source>
        <dbReference type="ARBA" id="ARBA00022475"/>
    </source>
</evidence>
<gene>
    <name evidence="7 8" type="primary">ftsB</name>
    <name evidence="8" type="ORF">BN1209_0559</name>
</gene>
<proteinExistence type="inferred from homology"/>
<name>A0A0B7ITJ0_9PROT</name>
<dbReference type="PANTHER" id="PTHR37485:SF1">
    <property type="entry name" value="CELL DIVISION PROTEIN FTSB"/>
    <property type="match status" value="1"/>
</dbReference>
<dbReference type="KEGG" id="mbac:BN1209_0559"/>
<dbReference type="Pfam" id="PF04977">
    <property type="entry name" value="DivIC"/>
    <property type="match status" value="1"/>
</dbReference>
<dbReference type="GO" id="GO:0032153">
    <property type="term" value="C:cell division site"/>
    <property type="evidence" value="ECO:0007669"/>
    <property type="project" value="UniProtKB-UniRule"/>
</dbReference>
<dbReference type="Proteomes" id="UP000056322">
    <property type="component" value="Chromosome 1"/>
</dbReference>
<evidence type="ECO:0000256" key="7">
    <source>
        <dbReference type="HAMAP-Rule" id="MF_00599"/>
    </source>
</evidence>
<dbReference type="NCBIfam" id="NF002058">
    <property type="entry name" value="PRK00888.1"/>
    <property type="match status" value="1"/>
</dbReference>
<keyword evidence="5 7" id="KW-0472">Membrane</keyword>
<dbReference type="AlphaFoldDB" id="A0A0B7ITJ0"/>
<comment type="function">
    <text evidence="7">Essential cell division protein. May link together the upstream cell division proteins, which are predominantly cytoplasmic, with the downstream cell division proteins, which are predominantly periplasmic.</text>
</comment>
<sequence>MKSLTLIFVILIAALQYPLWLSKKGSWLTVWNLNQQISQQKDKNDALNARNASLDEEVRDLKQGYAAIEERARSELGMVKQDEVFIQVLDANSLSPNKPVVQAPMAEMKEQAKH</sequence>
<feature type="topological domain" description="Periplasmic" evidence="7">
    <location>
        <begin position="22"/>
        <end position="114"/>
    </location>
</feature>
<accession>A0A0B7ITJ0</accession>
<evidence type="ECO:0000313" key="9">
    <source>
        <dbReference type="Proteomes" id="UP000056322"/>
    </source>
</evidence>
<dbReference type="GO" id="GO:0030428">
    <property type="term" value="C:cell septum"/>
    <property type="evidence" value="ECO:0007669"/>
    <property type="project" value="TreeGrafter"/>
</dbReference>